<dbReference type="GO" id="GO:0016740">
    <property type="term" value="F:transferase activity"/>
    <property type="evidence" value="ECO:0007669"/>
    <property type="project" value="UniProtKB-UniRule"/>
</dbReference>
<evidence type="ECO:0000256" key="10">
    <source>
        <dbReference type="PIRNR" id="PIRNR006268"/>
    </source>
</evidence>
<organism evidence="12 13">
    <name type="scientific">Jonquetella anthropi DSM 22815</name>
    <dbReference type="NCBI Taxonomy" id="885272"/>
    <lineage>
        <taxon>Bacteria</taxon>
        <taxon>Thermotogati</taxon>
        <taxon>Synergistota</taxon>
        <taxon>Synergistia</taxon>
        <taxon>Synergistales</taxon>
        <taxon>Dethiosulfovibrionaceae</taxon>
        <taxon>Jonquetella</taxon>
    </lineage>
</organism>
<dbReference type="AlphaFoldDB" id="H0UJ94"/>
<feature type="binding site" evidence="11">
    <location>
        <position position="292"/>
    </location>
    <ligand>
        <name>Mg(2+)</name>
        <dbReference type="ChEBI" id="CHEBI:18420"/>
    </ligand>
</feature>
<proteinExistence type="inferred from homology"/>
<dbReference type="RefSeq" id="WP_008520344.1">
    <property type="nucleotide sequence ID" value="NZ_CM001376.1"/>
</dbReference>
<keyword evidence="5 10" id="KW-0479">Metal-binding</keyword>
<dbReference type="GO" id="GO:0046872">
    <property type="term" value="F:metal ion binding"/>
    <property type="evidence" value="ECO:0007669"/>
    <property type="project" value="UniProtKB-UniRule"/>
</dbReference>
<name>H0UJ94_9BACT</name>
<keyword evidence="12" id="KW-0449">Lipoprotein</keyword>
<dbReference type="InterPro" id="IPR003374">
    <property type="entry name" value="ApbE-like_sf"/>
</dbReference>
<comment type="similarity">
    <text evidence="10">Belongs to the ApbE family.</text>
</comment>
<dbReference type="OrthoDB" id="9778595at2"/>
<reference evidence="12 13" key="1">
    <citation type="submission" date="2011-11" db="EMBL/GenBank/DDBJ databases">
        <title>The Noncontiguous Finished genome of Jonquetella anthropi DSM 22815.</title>
        <authorList>
            <consortium name="US DOE Joint Genome Institute (JGI-PGF)"/>
            <person name="Lucas S."/>
            <person name="Copeland A."/>
            <person name="Lapidus A."/>
            <person name="Glavina del Rio T."/>
            <person name="Dalin E."/>
            <person name="Tice H."/>
            <person name="Bruce D."/>
            <person name="Goodwin L."/>
            <person name="Pitluck S."/>
            <person name="Peters L."/>
            <person name="Mikhailova N."/>
            <person name="Held B."/>
            <person name="Kyrpides N."/>
            <person name="Mavromatis K."/>
            <person name="Ivanova N."/>
            <person name="Markowitz V."/>
            <person name="Cheng J.-F."/>
            <person name="Hugenholtz P."/>
            <person name="Woyke T."/>
            <person name="Wu D."/>
            <person name="Gronow S."/>
            <person name="Wellnitz S."/>
            <person name="Brambilla E."/>
            <person name="Klenk H.-P."/>
            <person name="Eisen J.A."/>
        </authorList>
    </citation>
    <scope>NUCLEOTIDE SEQUENCE [LARGE SCALE GENOMIC DNA]</scope>
    <source>
        <strain evidence="12 13">DSM 22815</strain>
    </source>
</reference>
<evidence type="ECO:0000256" key="8">
    <source>
        <dbReference type="ARBA" id="ARBA00031306"/>
    </source>
</evidence>
<dbReference type="InterPro" id="IPR024932">
    <property type="entry name" value="ApbE"/>
</dbReference>
<dbReference type="PIRSF" id="PIRSF006268">
    <property type="entry name" value="ApbE"/>
    <property type="match status" value="1"/>
</dbReference>
<dbReference type="Proteomes" id="UP000003806">
    <property type="component" value="Chromosome"/>
</dbReference>
<evidence type="ECO:0000256" key="11">
    <source>
        <dbReference type="PIRSR" id="PIRSR006268-2"/>
    </source>
</evidence>
<dbReference type="PANTHER" id="PTHR30040:SF2">
    <property type="entry name" value="FAD:PROTEIN FMN TRANSFERASE"/>
    <property type="match status" value="1"/>
</dbReference>
<evidence type="ECO:0000256" key="6">
    <source>
        <dbReference type="ARBA" id="ARBA00022827"/>
    </source>
</evidence>
<gene>
    <name evidence="12" type="ORF">JonanDRAFT_0411</name>
</gene>
<dbReference type="eggNOG" id="COG1477">
    <property type="taxonomic scope" value="Bacteria"/>
</dbReference>
<accession>H0UJ94</accession>
<evidence type="ECO:0000313" key="13">
    <source>
        <dbReference type="Proteomes" id="UP000003806"/>
    </source>
</evidence>
<sequence length="343" mass="36795">MKLSRSIIAPVLGLAVALAVAATIPFWGGRRAPLKRQIFAMDTVFELTLWGAGQDDMDAAVALAGSDGRFFSRQNPDSPVAALNRAAGHGPVQVPERLASLMTRALGWTKRTNGAFNPMIGPIVDLWGIGTDKAHVPFPREIREALPRCRWQDVKIDGRSVELSQGQVLDLGGIAKGTCADDLRQMLQSRGVSAGVLNLGGNVVAFGRRPEGGAWQIGVQDPLDERGAIFGIVSLPDGGSVVTSGPYERYFFQNGRRYHHLFDPATGRPAESDLQAVTVVSERSEDGDALATALFVLGSVKGEELLKSLPGIDAIFVGLGWVKVTPGLKGRFELTDEAPYEIR</sequence>
<evidence type="ECO:0000256" key="5">
    <source>
        <dbReference type="ARBA" id="ARBA00022723"/>
    </source>
</evidence>
<keyword evidence="4 10" id="KW-0808">Transferase</keyword>
<dbReference type="EMBL" id="CM001376">
    <property type="protein sequence ID" value="EHM12827.1"/>
    <property type="molecule type" value="Genomic_DNA"/>
</dbReference>
<dbReference type="EC" id="2.7.1.180" evidence="1 10"/>
<keyword evidence="7 10" id="KW-0460">Magnesium</keyword>
<evidence type="ECO:0000256" key="3">
    <source>
        <dbReference type="ARBA" id="ARBA00022630"/>
    </source>
</evidence>
<evidence type="ECO:0000256" key="1">
    <source>
        <dbReference type="ARBA" id="ARBA00011955"/>
    </source>
</evidence>
<feature type="binding site" evidence="11">
    <location>
        <position position="173"/>
    </location>
    <ligand>
        <name>Mg(2+)</name>
        <dbReference type="ChEBI" id="CHEBI:18420"/>
    </ligand>
</feature>
<evidence type="ECO:0000256" key="9">
    <source>
        <dbReference type="ARBA" id="ARBA00048540"/>
    </source>
</evidence>
<dbReference type="HOGENOM" id="CLU_044403_1_0_0"/>
<evidence type="ECO:0000256" key="2">
    <source>
        <dbReference type="ARBA" id="ARBA00016337"/>
    </source>
</evidence>
<protein>
    <recommendedName>
        <fullName evidence="2 10">FAD:protein FMN transferase</fullName>
        <ecNumber evidence="1 10">2.7.1.180</ecNumber>
    </recommendedName>
    <alternativeName>
        <fullName evidence="8 10">Flavin transferase</fullName>
    </alternativeName>
</protein>
<keyword evidence="6 10" id="KW-0274">FAD</keyword>
<dbReference type="Pfam" id="PF02424">
    <property type="entry name" value="ApbE"/>
    <property type="match status" value="1"/>
</dbReference>
<comment type="cofactor">
    <cofactor evidence="11">
        <name>Mg(2+)</name>
        <dbReference type="ChEBI" id="CHEBI:18420"/>
    </cofactor>
    <cofactor evidence="11">
        <name>Mn(2+)</name>
        <dbReference type="ChEBI" id="CHEBI:29035"/>
    </cofactor>
    <text evidence="11">Magnesium. Can also use manganese.</text>
</comment>
<evidence type="ECO:0000313" key="12">
    <source>
        <dbReference type="EMBL" id="EHM12827.1"/>
    </source>
</evidence>
<feature type="binding site" evidence="11">
    <location>
        <position position="288"/>
    </location>
    <ligand>
        <name>Mg(2+)</name>
        <dbReference type="ChEBI" id="CHEBI:18420"/>
    </ligand>
</feature>
<evidence type="ECO:0000256" key="4">
    <source>
        <dbReference type="ARBA" id="ARBA00022679"/>
    </source>
</evidence>
<evidence type="ECO:0000256" key="7">
    <source>
        <dbReference type="ARBA" id="ARBA00022842"/>
    </source>
</evidence>
<dbReference type="PANTHER" id="PTHR30040">
    <property type="entry name" value="THIAMINE BIOSYNTHESIS LIPOPROTEIN APBE"/>
    <property type="match status" value="1"/>
</dbReference>
<keyword evidence="3 10" id="KW-0285">Flavoprotein</keyword>
<dbReference type="Gene3D" id="3.10.520.10">
    <property type="entry name" value="ApbE-like domains"/>
    <property type="match status" value="1"/>
</dbReference>
<dbReference type="STRING" id="885272.JonanDRAFT_0411"/>
<keyword evidence="13" id="KW-1185">Reference proteome</keyword>
<dbReference type="SUPFAM" id="SSF143631">
    <property type="entry name" value="ApbE-like"/>
    <property type="match status" value="1"/>
</dbReference>
<comment type="catalytic activity">
    <reaction evidence="9 10">
        <text>L-threonyl-[protein] + FAD = FMN-L-threonyl-[protein] + AMP + H(+)</text>
        <dbReference type="Rhea" id="RHEA:36847"/>
        <dbReference type="Rhea" id="RHEA-COMP:11060"/>
        <dbReference type="Rhea" id="RHEA-COMP:11061"/>
        <dbReference type="ChEBI" id="CHEBI:15378"/>
        <dbReference type="ChEBI" id="CHEBI:30013"/>
        <dbReference type="ChEBI" id="CHEBI:57692"/>
        <dbReference type="ChEBI" id="CHEBI:74257"/>
        <dbReference type="ChEBI" id="CHEBI:456215"/>
        <dbReference type="EC" id="2.7.1.180"/>
    </reaction>
</comment>